<protein>
    <submittedName>
        <fullName evidence="1">Uncharacterized protein</fullName>
    </submittedName>
</protein>
<comment type="caution">
    <text evidence="1">The sequence shown here is derived from an EMBL/GenBank/DDBJ whole genome shotgun (WGS) entry which is preliminary data.</text>
</comment>
<dbReference type="AlphaFoldDB" id="A0A254NA16"/>
<name>A0A254NA16_9BURK</name>
<evidence type="ECO:0000313" key="2">
    <source>
        <dbReference type="Proteomes" id="UP000197446"/>
    </source>
</evidence>
<gene>
    <name evidence="1" type="ORF">CDO81_09790</name>
</gene>
<organism evidence="1 2">
    <name type="scientific">Roseateles puraquae</name>
    <dbReference type="NCBI Taxonomy" id="431059"/>
    <lineage>
        <taxon>Bacteria</taxon>
        <taxon>Pseudomonadati</taxon>
        <taxon>Pseudomonadota</taxon>
        <taxon>Betaproteobacteria</taxon>
        <taxon>Burkholderiales</taxon>
        <taxon>Sphaerotilaceae</taxon>
        <taxon>Roseateles</taxon>
    </lineage>
</organism>
<accession>A0A254NA16</accession>
<keyword evidence="2" id="KW-1185">Reference proteome</keyword>
<sequence length="165" mass="18232">MSRYYGRGRGRLRINEVATKVVITSMYEVRAEEAKGLQSDRYVSPLGFERIREDVVDLIAKKDAKALAKAGGNGQVFFRLIRLGACTSQSDCQYGGIESVAHCGGGETGKPCSEVLFDREKEVSITEELQELELEISTLPPGTPRHKALAHERTALENYLNVIAE</sequence>
<reference evidence="1 2" key="1">
    <citation type="journal article" date="2007" name="Int. J. Syst. Evol. Microbiol.">
        <title>Description of Pelomonas aquatica sp. nov. and Pelomonas puraquae sp. nov., isolated from industrial and haemodialysis water.</title>
        <authorList>
            <person name="Gomila M."/>
            <person name="Bowien B."/>
            <person name="Falsen E."/>
            <person name="Moore E.R."/>
            <person name="Lalucat J."/>
        </authorList>
    </citation>
    <scope>NUCLEOTIDE SEQUENCE [LARGE SCALE GENOMIC DNA]</scope>
    <source>
        <strain evidence="1 2">CCUG 52769</strain>
    </source>
</reference>
<dbReference type="EMBL" id="NISI01000002">
    <property type="protein sequence ID" value="OWR04851.1"/>
    <property type="molecule type" value="Genomic_DNA"/>
</dbReference>
<evidence type="ECO:0000313" key="1">
    <source>
        <dbReference type="EMBL" id="OWR04851.1"/>
    </source>
</evidence>
<proteinExistence type="predicted"/>
<dbReference type="Proteomes" id="UP000197446">
    <property type="component" value="Unassembled WGS sequence"/>
</dbReference>